<organism evidence="1 2">
    <name type="scientific">Rubus argutus</name>
    <name type="common">Southern blackberry</name>
    <dbReference type="NCBI Taxonomy" id="59490"/>
    <lineage>
        <taxon>Eukaryota</taxon>
        <taxon>Viridiplantae</taxon>
        <taxon>Streptophyta</taxon>
        <taxon>Embryophyta</taxon>
        <taxon>Tracheophyta</taxon>
        <taxon>Spermatophyta</taxon>
        <taxon>Magnoliopsida</taxon>
        <taxon>eudicotyledons</taxon>
        <taxon>Gunneridae</taxon>
        <taxon>Pentapetalae</taxon>
        <taxon>rosids</taxon>
        <taxon>fabids</taxon>
        <taxon>Rosales</taxon>
        <taxon>Rosaceae</taxon>
        <taxon>Rosoideae</taxon>
        <taxon>Rosoideae incertae sedis</taxon>
        <taxon>Rubus</taxon>
    </lineage>
</organism>
<evidence type="ECO:0000313" key="1">
    <source>
        <dbReference type="EMBL" id="KAK9928131.1"/>
    </source>
</evidence>
<comment type="caution">
    <text evidence="1">The sequence shown here is derived from an EMBL/GenBank/DDBJ whole genome shotgun (WGS) entry which is preliminary data.</text>
</comment>
<dbReference type="EMBL" id="JBEDUW010000005">
    <property type="protein sequence ID" value="KAK9928131.1"/>
    <property type="molecule type" value="Genomic_DNA"/>
</dbReference>
<dbReference type="Proteomes" id="UP001457282">
    <property type="component" value="Unassembled WGS sequence"/>
</dbReference>
<dbReference type="AlphaFoldDB" id="A0AAW1WVM1"/>
<keyword evidence="2" id="KW-1185">Reference proteome</keyword>
<evidence type="ECO:0000313" key="2">
    <source>
        <dbReference type="Proteomes" id="UP001457282"/>
    </source>
</evidence>
<reference evidence="1 2" key="1">
    <citation type="journal article" date="2023" name="G3 (Bethesda)">
        <title>A chromosome-length genome assembly and annotation of blackberry (Rubus argutus, cv. 'Hillquist').</title>
        <authorList>
            <person name="Bruna T."/>
            <person name="Aryal R."/>
            <person name="Dudchenko O."/>
            <person name="Sargent D.J."/>
            <person name="Mead D."/>
            <person name="Buti M."/>
            <person name="Cavallini A."/>
            <person name="Hytonen T."/>
            <person name="Andres J."/>
            <person name="Pham M."/>
            <person name="Weisz D."/>
            <person name="Mascagni F."/>
            <person name="Usai G."/>
            <person name="Natali L."/>
            <person name="Bassil N."/>
            <person name="Fernandez G.E."/>
            <person name="Lomsadze A."/>
            <person name="Armour M."/>
            <person name="Olukolu B."/>
            <person name="Poorten T."/>
            <person name="Britton C."/>
            <person name="Davik J."/>
            <person name="Ashrafi H."/>
            <person name="Aiden E.L."/>
            <person name="Borodovsky M."/>
            <person name="Worthington M."/>
        </authorList>
    </citation>
    <scope>NUCLEOTIDE SEQUENCE [LARGE SCALE GENOMIC DNA]</scope>
    <source>
        <strain evidence="1">PI 553951</strain>
    </source>
</reference>
<accession>A0AAW1WVM1</accession>
<sequence>MASPSTTTVLCRVSITAMPIPLYLTASTKPKSNHLCLPFLTNNQTNIYSPRHLHHHGHFITSPSQTSRPHLQFVSINQLYPLLFPSTTHHNQTHASPLPPKLAAPNHKNPDHAAPSFTDHLFCSVHARA</sequence>
<protein>
    <submittedName>
        <fullName evidence="1">Uncharacterized protein</fullName>
    </submittedName>
</protein>
<proteinExistence type="predicted"/>
<gene>
    <name evidence="1" type="ORF">M0R45_025283</name>
</gene>
<name>A0AAW1WVM1_RUBAR</name>